<comment type="caution">
    <text evidence="1">The sequence shown here is derived from an EMBL/GenBank/DDBJ whole genome shotgun (WGS) entry which is preliminary data.</text>
</comment>
<evidence type="ECO:0000313" key="2">
    <source>
        <dbReference type="Proteomes" id="UP001175228"/>
    </source>
</evidence>
<evidence type="ECO:0008006" key="3">
    <source>
        <dbReference type="Google" id="ProtNLM"/>
    </source>
</evidence>
<accession>A0AA39P999</accession>
<reference evidence="1" key="1">
    <citation type="submission" date="2023-06" db="EMBL/GenBank/DDBJ databases">
        <authorList>
            <consortium name="Lawrence Berkeley National Laboratory"/>
            <person name="Ahrendt S."/>
            <person name="Sahu N."/>
            <person name="Indic B."/>
            <person name="Wong-Bajracharya J."/>
            <person name="Merenyi Z."/>
            <person name="Ke H.-M."/>
            <person name="Monk M."/>
            <person name="Kocsube S."/>
            <person name="Drula E."/>
            <person name="Lipzen A."/>
            <person name="Balint B."/>
            <person name="Henrissat B."/>
            <person name="Andreopoulos B."/>
            <person name="Martin F.M."/>
            <person name="Harder C.B."/>
            <person name="Rigling D."/>
            <person name="Ford K.L."/>
            <person name="Foster G.D."/>
            <person name="Pangilinan J."/>
            <person name="Papanicolaou A."/>
            <person name="Barry K."/>
            <person name="LaButti K."/>
            <person name="Viragh M."/>
            <person name="Koriabine M."/>
            <person name="Yan M."/>
            <person name="Riley R."/>
            <person name="Champramary S."/>
            <person name="Plett K.L."/>
            <person name="Tsai I.J."/>
            <person name="Slot J."/>
            <person name="Sipos G."/>
            <person name="Plett J."/>
            <person name="Nagy L.G."/>
            <person name="Grigoriev I.V."/>
        </authorList>
    </citation>
    <scope>NUCLEOTIDE SEQUENCE</scope>
    <source>
        <strain evidence="1">HWK02</strain>
    </source>
</reference>
<dbReference type="EMBL" id="JAUEPU010000084">
    <property type="protein sequence ID" value="KAK0479956.1"/>
    <property type="molecule type" value="Genomic_DNA"/>
</dbReference>
<name>A0AA39P999_9AGAR</name>
<dbReference type="Proteomes" id="UP001175228">
    <property type="component" value="Unassembled WGS sequence"/>
</dbReference>
<protein>
    <recommendedName>
        <fullName evidence="3">F-box domain-containing protein</fullName>
    </recommendedName>
</protein>
<proteinExistence type="predicted"/>
<evidence type="ECO:0000313" key="1">
    <source>
        <dbReference type="EMBL" id="KAK0479956.1"/>
    </source>
</evidence>
<dbReference type="AlphaFoldDB" id="A0AA39P999"/>
<organism evidence="1 2">
    <name type="scientific">Armillaria luteobubalina</name>
    <dbReference type="NCBI Taxonomy" id="153913"/>
    <lineage>
        <taxon>Eukaryota</taxon>
        <taxon>Fungi</taxon>
        <taxon>Dikarya</taxon>
        <taxon>Basidiomycota</taxon>
        <taxon>Agaricomycotina</taxon>
        <taxon>Agaricomycetes</taxon>
        <taxon>Agaricomycetidae</taxon>
        <taxon>Agaricales</taxon>
        <taxon>Marasmiineae</taxon>
        <taxon>Physalacriaceae</taxon>
        <taxon>Armillaria</taxon>
    </lineage>
</organism>
<gene>
    <name evidence="1" type="ORF">EDD18DRAFT_841708</name>
</gene>
<keyword evidence="2" id="KW-1185">Reference proteome</keyword>
<sequence length="125" mass="14164">MIKTVLYHLAHFSCQLESSPSMEKLTIMETETQNTSPPLHQEPNDYIIDILTFDIPTLRSCSLVCRSFLPRAHEHLFREVNNPRRPFYVSSLSSPEISRIVKSLIGVAPGEEGSILPYLILLSLP</sequence>